<name>A0ABD0J4J4_9CAEN</name>
<comment type="caution">
    <text evidence="1">The sequence shown here is derived from an EMBL/GenBank/DDBJ whole genome shotgun (WGS) entry which is preliminary data.</text>
</comment>
<gene>
    <name evidence="1" type="ORF">BaRGS_00038878</name>
</gene>
<protein>
    <submittedName>
        <fullName evidence="1">Uncharacterized protein</fullName>
    </submittedName>
</protein>
<sequence>MLTPSKHGISLQAQRSCNITANSADWKVSQGCLRSSEVAATSFPVLANGVWACGK</sequence>
<keyword evidence="2" id="KW-1185">Reference proteome</keyword>
<evidence type="ECO:0000313" key="1">
    <source>
        <dbReference type="EMBL" id="KAK7460710.1"/>
    </source>
</evidence>
<reference evidence="1 2" key="1">
    <citation type="journal article" date="2023" name="Sci. Data">
        <title>Genome assembly of the Korean intertidal mud-creeper Batillaria attramentaria.</title>
        <authorList>
            <person name="Patra A.K."/>
            <person name="Ho P.T."/>
            <person name="Jun S."/>
            <person name="Lee S.J."/>
            <person name="Kim Y."/>
            <person name="Won Y.J."/>
        </authorList>
    </citation>
    <scope>NUCLEOTIDE SEQUENCE [LARGE SCALE GENOMIC DNA]</scope>
    <source>
        <strain evidence="1">Wonlab-2016</strain>
    </source>
</reference>
<organism evidence="1 2">
    <name type="scientific">Batillaria attramentaria</name>
    <dbReference type="NCBI Taxonomy" id="370345"/>
    <lineage>
        <taxon>Eukaryota</taxon>
        <taxon>Metazoa</taxon>
        <taxon>Spiralia</taxon>
        <taxon>Lophotrochozoa</taxon>
        <taxon>Mollusca</taxon>
        <taxon>Gastropoda</taxon>
        <taxon>Caenogastropoda</taxon>
        <taxon>Sorbeoconcha</taxon>
        <taxon>Cerithioidea</taxon>
        <taxon>Batillariidae</taxon>
        <taxon>Batillaria</taxon>
    </lineage>
</organism>
<dbReference type="AlphaFoldDB" id="A0ABD0J4J4"/>
<proteinExistence type="predicted"/>
<evidence type="ECO:0000313" key="2">
    <source>
        <dbReference type="Proteomes" id="UP001519460"/>
    </source>
</evidence>
<feature type="non-terminal residue" evidence="1">
    <location>
        <position position="55"/>
    </location>
</feature>
<accession>A0ABD0J4J4</accession>
<dbReference type="EMBL" id="JACVVK020000649">
    <property type="protein sequence ID" value="KAK7460710.1"/>
    <property type="molecule type" value="Genomic_DNA"/>
</dbReference>
<dbReference type="Proteomes" id="UP001519460">
    <property type="component" value="Unassembled WGS sequence"/>
</dbReference>